<evidence type="ECO:0000256" key="2">
    <source>
        <dbReference type="ARBA" id="ARBA00022723"/>
    </source>
</evidence>
<dbReference type="RefSeq" id="WP_015236016.1">
    <property type="nucleotide sequence ID" value="NC_019793.1"/>
</dbReference>
<dbReference type="STRING" id="937777.Deipe_2228"/>
<dbReference type="InterPro" id="IPR045090">
    <property type="entry name" value="Pept_M3A_M3B"/>
</dbReference>
<keyword evidence="3 6" id="KW-0378">Hydrolase</keyword>
<dbReference type="GO" id="GO:0046872">
    <property type="term" value="F:metal ion binding"/>
    <property type="evidence" value="ECO:0007669"/>
    <property type="project" value="UniProtKB-UniRule"/>
</dbReference>
<evidence type="ECO:0000256" key="7">
    <source>
        <dbReference type="SAM" id="Coils"/>
    </source>
</evidence>
<dbReference type="PANTHER" id="PTHR11804:SF48">
    <property type="entry name" value="PUTATIVE-RELATED"/>
    <property type="match status" value="1"/>
</dbReference>
<dbReference type="Pfam" id="PF01432">
    <property type="entry name" value="Peptidase_M3"/>
    <property type="match status" value="1"/>
</dbReference>
<dbReference type="EMBL" id="CP003382">
    <property type="protein sequence ID" value="AFZ67713.1"/>
    <property type="molecule type" value="Genomic_DNA"/>
</dbReference>
<evidence type="ECO:0000313" key="9">
    <source>
        <dbReference type="EMBL" id="AFZ67713.1"/>
    </source>
</evidence>
<dbReference type="CDD" id="cd09606">
    <property type="entry name" value="M3B_PepF"/>
    <property type="match status" value="1"/>
</dbReference>
<dbReference type="PANTHER" id="PTHR11804">
    <property type="entry name" value="PROTEASE M3 THIMET OLIGOPEPTIDASE-RELATED"/>
    <property type="match status" value="1"/>
</dbReference>
<dbReference type="KEGG" id="dpd:Deipe_2228"/>
<keyword evidence="10" id="KW-1185">Reference proteome</keyword>
<dbReference type="GO" id="GO:0006518">
    <property type="term" value="P:peptide metabolic process"/>
    <property type="evidence" value="ECO:0007669"/>
    <property type="project" value="TreeGrafter"/>
</dbReference>
<reference evidence="10" key="1">
    <citation type="submission" date="2012-03" db="EMBL/GenBank/DDBJ databases">
        <title>Complete sequence of chromosome of Deinococcus peraridilitoris DSM 19664.</title>
        <authorList>
            <person name="Lucas S."/>
            <person name="Copeland A."/>
            <person name="Lapidus A."/>
            <person name="Glavina del Rio T."/>
            <person name="Dalin E."/>
            <person name="Tice H."/>
            <person name="Bruce D."/>
            <person name="Goodwin L."/>
            <person name="Pitluck S."/>
            <person name="Peters L."/>
            <person name="Mikhailova N."/>
            <person name="Lu M."/>
            <person name="Kyrpides N."/>
            <person name="Mavromatis K."/>
            <person name="Ivanova N."/>
            <person name="Brettin T."/>
            <person name="Detter J.C."/>
            <person name="Han C."/>
            <person name="Larimer F."/>
            <person name="Land M."/>
            <person name="Hauser L."/>
            <person name="Markowitz V."/>
            <person name="Cheng J.-F."/>
            <person name="Hugenholtz P."/>
            <person name="Woyke T."/>
            <person name="Wu D."/>
            <person name="Pukall R."/>
            <person name="Steenblock K."/>
            <person name="Brambilla E."/>
            <person name="Klenk H.-P."/>
            <person name="Eisen J.A."/>
        </authorList>
    </citation>
    <scope>NUCLEOTIDE SEQUENCE [LARGE SCALE GENOMIC DNA]</scope>
    <source>
        <strain evidence="10">DSM 19664 / LMG 22246 / CIP 109416 / KR-200</strain>
    </source>
</reference>
<proteinExistence type="inferred from homology"/>
<keyword evidence="1 6" id="KW-0645">Protease</keyword>
<keyword evidence="5 6" id="KW-0482">Metalloprotease</keyword>
<keyword evidence="7" id="KW-0175">Coiled coil</keyword>
<dbReference type="Gene3D" id="1.10.1370.30">
    <property type="match status" value="1"/>
</dbReference>
<keyword evidence="4 6" id="KW-0862">Zinc</keyword>
<organism evidence="9 10">
    <name type="scientific">Deinococcus peraridilitoris (strain DSM 19664 / LMG 22246 / CIP 109416 / KR-200)</name>
    <dbReference type="NCBI Taxonomy" id="937777"/>
    <lineage>
        <taxon>Bacteria</taxon>
        <taxon>Thermotogati</taxon>
        <taxon>Deinococcota</taxon>
        <taxon>Deinococci</taxon>
        <taxon>Deinococcales</taxon>
        <taxon>Deinococcaceae</taxon>
        <taxon>Deinococcus</taxon>
    </lineage>
</organism>
<feature type="domain" description="Peptidase M3A/M3B catalytic" evidence="8">
    <location>
        <begin position="162"/>
        <end position="544"/>
    </location>
</feature>
<name>L0A1E3_DEIPD</name>
<dbReference type="GO" id="GO:0006508">
    <property type="term" value="P:proteolysis"/>
    <property type="evidence" value="ECO:0007669"/>
    <property type="project" value="UniProtKB-KW"/>
</dbReference>
<dbReference type="HOGENOM" id="CLU_030403_3_0_0"/>
<dbReference type="GO" id="GO:0004222">
    <property type="term" value="F:metalloendopeptidase activity"/>
    <property type="evidence" value="ECO:0007669"/>
    <property type="project" value="InterPro"/>
</dbReference>
<evidence type="ECO:0000313" key="10">
    <source>
        <dbReference type="Proteomes" id="UP000010467"/>
    </source>
</evidence>
<dbReference type="SUPFAM" id="SSF55486">
    <property type="entry name" value="Metalloproteases ('zincins'), catalytic domain"/>
    <property type="match status" value="1"/>
</dbReference>
<dbReference type="AlphaFoldDB" id="L0A1E3"/>
<dbReference type="eggNOG" id="COG1164">
    <property type="taxonomic scope" value="Bacteria"/>
</dbReference>
<evidence type="ECO:0000256" key="6">
    <source>
        <dbReference type="RuleBase" id="RU003435"/>
    </source>
</evidence>
<dbReference type="OrthoDB" id="9762795at2"/>
<evidence type="ECO:0000256" key="1">
    <source>
        <dbReference type="ARBA" id="ARBA00022670"/>
    </source>
</evidence>
<accession>L0A1E3</accession>
<evidence type="ECO:0000256" key="5">
    <source>
        <dbReference type="ARBA" id="ARBA00023049"/>
    </source>
</evidence>
<keyword evidence="2 6" id="KW-0479">Metal-binding</keyword>
<comment type="cofactor">
    <cofactor evidence="6">
        <name>Zn(2+)</name>
        <dbReference type="ChEBI" id="CHEBI:29105"/>
    </cofactor>
    <text evidence="6">Binds 1 zinc ion.</text>
</comment>
<feature type="coiled-coil region" evidence="7">
    <location>
        <begin position="107"/>
        <end position="134"/>
    </location>
</feature>
<dbReference type="Proteomes" id="UP000010467">
    <property type="component" value="Chromosome"/>
</dbReference>
<dbReference type="PATRIC" id="fig|937777.3.peg.2231"/>
<evidence type="ECO:0000256" key="3">
    <source>
        <dbReference type="ARBA" id="ARBA00022801"/>
    </source>
</evidence>
<gene>
    <name evidence="9" type="ordered locus">Deipe_2228</name>
</gene>
<sequence>MTNTPQATHDWTHFEPRYQALRERPLDPAQVPAFLRDWSDLEKLVGDTDITLRRARDRNTADVPAEEAYLSFVREVRPKVQQASQELNRKLLAVEGYQPGENEVLMLRKLRTDAELYREENVELEVRMTNLVNEYYKLTGGLTVTLNGEELTLPQAQVKLLSPDRELRERTWRAMQDVTARIAPELDRIFLELLALRRQAARNAGFDNYRDYRWLQLKRFHYTPGDSQLLHQAIQAHVVPLVSRRKEAHRRQMNVESLRPWDLRADPLGREAIAAFGSIEELEDASSRIFHRLAPKLGEQFDLMRERGYLDLESRRNKAPGAYCASFPTQGVPFLHGNFVGTVRDASVLFHEAGHAFHVFASSRPDILVFARHPGAEFAEVASQSMELLTLPFLSRAQGGLYDEADLPRVREEQLDSIITFLPFAAVLDSFQHWVYTETGEDVSIGQLDAKWLSLMRAYFPHVNYDGLEGYIQKGWQYLHLYGYPLYYLDYAIAWLGAIQVWRGALADQQTALEQYLYALSLGGTRSLPELFEVAGTTLAFDEAHVGRLMAFLEEQYRA</sequence>
<dbReference type="InterPro" id="IPR001567">
    <property type="entry name" value="Pept_M3A_M3B_dom"/>
</dbReference>
<evidence type="ECO:0000259" key="8">
    <source>
        <dbReference type="Pfam" id="PF01432"/>
    </source>
</evidence>
<evidence type="ECO:0000256" key="4">
    <source>
        <dbReference type="ARBA" id="ARBA00022833"/>
    </source>
</evidence>
<protein>
    <submittedName>
        <fullName evidence="9">Oligoendopeptidase F</fullName>
    </submittedName>
</protein>
<comment type="similarity">
    <text evidence="6">Belongs to the peptidase M3 family.</text>
</comment>